<dbReference type="EMBL" id="BGZK01000179">
    <property type="protein sequence ID" value="GBP26354.1"/>
    <property type="molecule type" value="Genomic_DNA"/>
</dbReference>
<proteinExistence type="predicted"/>
<feature type="compositionally biased region" description="Polar residues" evidence="1">
    <location>
        <begin position="1"/>
        <end position="14"/>
    </location>
</feature>
<name>A0A4C1UKD5_EUMVA</name>
<feature type="region of interest" description="Disordered" evidence="1">
    <location>
        <begin position="1"/>
        <end position="21"/>
    </location>
</feature>
<dbReference type="AlphaFoldDB" id="A0A4C1UKD5"/>
<organism evidence="2 3">
    <name type="scientific">Eumeta variegata</name>
    <name type="common">Bagworm moth</name>
    <name type="synonym">Eumeta japonica</name>
    <dbReference type="NCBI Taxonomy" id="151549"/>
    <lineage>
        <taxon>Eukaryota</taxon>
        <taxon>Metazoa</taxon>
        <taxon>Ecdysozoa</taxon>
        <taxon>Arthropoda</taxon>
        <taxon>Hexapoda</taxon>
        <taxon>Insecta</taxon>
        <taxon>Pterygota</taxon>
        <taxon>Neoptera</taxon>
        <taxon>Endopterygota</taxon>
        <taxon>Lepidoptera</taxon>
        <taxon>Glossata</taxon>
        <taxon>Ditrysia</taxon>
        <taxon>Tineoidea</taxon>
        <taxon>Psychidae</taxon>
        <taxon>Oiketicinae</taxon>
        <taxon>Eumeta</taxon>
    </lineage>
</organism>
<gene>
    <name evidence="2" type="ORF">EVAR_95527_1</name>
</gene>
<protein>
    <submittedName>
        <fullName evidence="2">Uncharacterized protein</fullName>
    </submittedName>
</protein>
<keyword evidence="3" id="KW-1185">Reference proteome</keyword>
<accession>A0A4C1UKD5</accession>
<evidence type="ECO:0000313" key="2">
    <source>
        <dbReference type="EMBL" id="GBP26354.1"/>
    </source>
</evidence>
<reference evidence="2 3" key="1">
    <citation type="journal article" date="2019" name="Commun. Biol.">
        <title>The bagworm genome reveals a unique fibroin gene that provides high tensile strength.</title>
        <authorList>
            <person name="Kono N."/>
            <person name="Nakamura H."/>
            <person name="Ohtoshi R."/>
            <person name="Tomita M."/>
            <person name="Numata K."/>
            <person name="Arakawa K."/>
        </authorList>
    </citation>
    <scope>NUCLEOTIDE SEQUENCE [LARGE SCALE GENOMIC DNA]</scope>
</reference>
<dbReference type="Proteomes" id="UP000299102">
    <property type="component" value="Unassembled WGS sequence"/>
</dbReference>
<sequence length="91" mass="10385">MMPSSDATWVPTKQTPRHRRSREVYSADLNFKRDTGRRGERTVLMTIMGRNDWEDPYSLSLAISFTSMSFSTSTVRSSSGSDRIFCGLLQK</sequence>
<comment type="caution">
    <text evidence="2">The sequence shown here is derived from an EMBL/GenBank/DDBJ whole genome shotgun (WGS) entry which is preliminary data.</text>
</comment>
<evidence type="ECO:0000256" key="1">
    <source>
        <dbReference type="SAM" id="MobiDB-lite"/>
    </source>
</evidence>
<evidence type="ECO:0000313" key="3">
    <source>
        <dbReference type="Proteomes" id="UP000299102"/>
    </source>
</evidence>